<organism evidence="2 3">
    <name type="scientific">Microbacterium testaceum</name>
    <name type="common">Aureobacterium testaceum</name>
    <name type="synonym">Brevibacterium testaceum</name>
    <dbReference type="NCBI Taxonomy" id="2033"/>
    <lineage>
        <taxon>Bacteria</taxon>
        <taxon>Bacillati</taxon>
        <taxon>Actinomycetota</taxon>
        <taxon>Actinomycetes</taxon>
        <taxon>Micrococcales</taxon>
        <taxon>Microbacteriaceae</taxon>
        <taxon>Microbacterium</taxon>
    </lineage>
</organism>
<dbReference type="OrthoDB" id="5069162at2"/>
<keyword evidence="1" id="KW-0472">Membrane</keyword>
<keyword evidence="1" id="KW-0812">Transmembrane</keyword>
<gene>
    <name evidence="2" type="ORF">NS220_16000</name>
</gene>
<accession>A0A147ET88</accession>
<evidence type="ECO:0000313" key="3">
    <source>
        <dbReference type="Proteomes" id="UP000075025"/>
    </source>
</evidence>
<dbReference type="Proteomes" id="UP000075025">
    <property type="component" value="Unassembled WGS sequence"/>
</dbReference>
<name>A0A147ET88_MICTE</name>
<dbReference type="AlphaFoldDB" id="A0A147ET88"/>
<dbReference type="PATRIC" id="fig|2033.6.peg.750"/>
<keyword evidence="1" id="KW-1133">Transmembrane helix</keyword>
<evidence type="ECO:0000256" key="1">
    <source>
        <dbReference type="SAM" id="Phobius"/>
    </source>
</evidence>
<feature type="transmembrane region" description="Helical" evidence="1">
    <location>
        <begin position="17"/>
        <end position="39"/>
    </location>
</feature>
<protein>
    <submittedName>
        <fullName evidence="2">Uncharacterized protein</fullName>
    </submittedName>
</protein>
<dbReference type="RefSeq" id="WP_058625006.1">
    <property type="nucleotide sequence ID" value="NZ_LDRT01000134.1"/>
</dbReference>
<sequence>MYPAEPLPTPRRARRNLIVGGIALAVAAVLFVTAVPLGIRGRGVAHLEVVAEPPAHAVSTDGDEPTGPIELRTAPVARTTSSTTATVELVGESAPRARLVAFRDGTRVGAGERIELDQHDAARGVDVLVEPREGAADDEWDGSVTVRLTVSQGFLPDTDEIDLTLPSS</sequence>
<proteinExistence type="predicted"/>
<reference evidence="2 3" key="1">
    <citation type="journal article" date="2016" name="Front. Microbiol.">
        <title>Genomic Resource of Rice Seed Associated Bacteria.</title>
        <authorList>
            <person name="Midha S."/>
            <person name="Bansal K."/>
            <person name="Sharma S."/>
            <person name="Kumar N."/>
            <person name="Patil P.P."/>
            <person name="Chaudhry V."/>
            <person name="Patil P.B."/>
        </authorList>
    </citation>
    <scope>NUCLEOTIDE SEQUENCE [LARGE SCALE GENOMIC DNA]</scope>
    <source>
        <strain evidence="2 3">NS220</strain>
    </source>
</reference>
<comment type="caution">
    <text evidence="2">The sequence shown here is derived from an EMBL/GenBank/DDBJ whole genome shotgun (WGS) entry which is preliminary data.</text>
</comment>
<evidence type="ECO:0000313" key="2">
    <source>
        <dbReference type="EMBL" id="KTR89245.1"/>
    </source>
</evidence>
<dbReference type="EMBL" id="LDRT01000134">
    <property type="protein sequence ID" value="KTR89245.1"/>
    <property type="molecule type" value="Genomic_DNA"/>
</dbReference>